<dbReference type="InterPro" id="IPR013103">
    <property type="entry name" value="RVT_2"/>
</dbReference>
<dbReference type="InterPro" id="IPR036855">
    <property type="entry name" value="Znf_CCCH_sf"/>
</dbReference>
<organism evidence="6 7">
    <name type="scientific">Tanacetum coccineum</name>
    <dbReference type="NCBI Taxonomy" id="301880"/>
    <lineage>
        <taxon>Eukaryota</taxon>
        <taxon>Viridiplantae</taxon>
        <taxon>Streptophyta</taxon>
        <taxon>Embryophyta</taxon>
        <taxon>Tracheophyta</taxon>
        <taxon>Spermatophyta</taxon>
        <taxon>Magnoliopsida</taxon>
        <taxon>eudicotyledons</taxon>
        <taxon>Gunneridae</taxon>
        <taxon>Pentapetalae</taxon>
        <taxon>asterids</taxon>
        <taxon>campanulids</taxon>
        <taxon>Asterales</taxon>
        <taxon>Asteraceae</taxon>
        <taxon>Asteroideae</taxon>
        <taxon>Anthemideae</taxon>
        <taxon>Anthemidinae</taxon>
        <taxon>Tanacetum</taxon>
    </lineage>
</organism>
<dbReference type="SUPFAM" id="SSF90229">
    <property type="entry name" value="CCCH zinc finger"/>
    <property type="match status" value="1"/>
</dbReference>
<keyword evidence="3 4" id="KW-0862">Zinc</keyword>
<gene>
    <name evidence="6" type="ORF">Tco_0858571</name>
</gene>
<comment type="caution">
    <text evidence="6">The sequence shown here is derived from an EMBL/GenBank/DDBJ whole genome shotgun (WGS) entry which is preliminary data.</text>
</comment>
<dbReference type="Pfam" id="PF14223">
    <property type="entry name" value="Retrotran_gag_2"/>
    <property type="match status" value="1"/>
</dbReference>
<evidence type="ECO:0000256" key="3">
    <source>
        <dbReference type="ARBA" id="ARBA00022833"/>
    </source>
</evidence>
<reference evidence="6" key="1">
    <citation type="journal article" date="2022" name="Int. J. Mol. Sci.">
        <title>Draft Genome of Tanacetum Coccineum: Genomic Comparison of Closely Related Tanacetum-Family Plants.</title>
        <authorList>
            <person name="Yamashiro T."/>
            <person name="Shiraishi A."/>
            <person name="Nakayama K."/>
            <person name="Satake H."/>
        </authorList>
    </citation>
    <scope>NUCLEOTIDE SEQUENCE</scope>
</reference>
<keyword evidence="2 4" id="KW-0863">Zinc-finger</keyword>
<protein>
    <submittedName>
        <fullName evidence="6">Ribonuclease H-like domain-containing protein</fullName>
    </submittedName>
</protein>
<reference evidence="6" key="2">
    <citation type="submission" date="2022-01" db="EMBL/GenBank/DDBJ databases">
        <authorList>
            <person name="Yamashiro T."/>
            <person name="Shiraishi A."/>
            <person name="Satake H."/>
            <person name="Nakayama K."/>
        </authorList>
    </citation>
    <scope>NUCLEOTIDE SEQUENCE</scope>
</reference>
<keyword evidence="7" id="KW-1185">Reference proteome</keyword>
<dbReference type="PANTHER" id="PTHR47481:SF41">
    <property type="entry name" value="COPIA-LIKE POLYPROTEIN_RETROTRANSPOSON"/>
    <property type="match status" value="1"/>
</dbReference>
<name>A0ABQ5BF70_9ASTR</name>
<dbReference type="PANTHER" id="PTHR47481">
    <property type="match status" value="1"/>
</dbReference>
<sequence>MIVTSATPAILFSDKLMTITNLTALVPIKLDIDEMNYSSLVDFFKNHCKGFELLEHILGTPTDVATSNDPVPPTSEWLKIDSIVLSWIFTMMSKTLQQMLVIENPQTAKEAWDIFAEIFNDNKSSRSIALKAELRSLGLGDLSIDAYFRKIESIATILSSLGSPIGNDDIVNIALEGLLNKYENASSIIIHREPFPDLKMVRLMLTTEEMRLKSRAQTTSIDSSSSSPMVLLANSGNTNTRRPVGASGKISKLCFNFARGFCHFGDNCRYIHGGTNIGVTNNTSLWSTSTTRPNSSSASPNMTPEKMMSLIQTQQAFVESVWPLVRLTSPPGFSQPMFGHASLGNQSSSDGSWSANMPSSVAWSAGLVEFDAFGFLVKDHMTRRVLLRCNSTGDLYPVMKPSPIPHAFLVIQYMWHQRLGHPGSEVLHRVLFSNSISCNKEKPPHALSCLSAWQTREASICPSSPLLAQHETQPTPVVQPIPAQYTSPPPTSPTIVTPNPNPNPVSVHPMVIRFHVGTNHPTLTTLSRYKTRLVANGSMQLSGVDVDVTFSLVVKPCTILIVFSLVISRHWPVHQLDIKNAFLHGNLSKTVYMHQPPGFWDSANPDYVCLLQRSLYGLK</sequence>
<accession>A0ABQ5BF70</accession>
<evidence type="ECO:0000256" key="1">
    <source>
        <dbReference type="ARBA" id="ARBA00022723"/>
    </source>
</evidence>
<evidence type="ECO:0000256" key="2">
    <source>
        <dbReference type="ARBA" id="ARBA00022771"/>
    </source>
</evidence>
<dbReference type="Pfam" id="PF07727">
    <property type="entry name" value="RVT_2"/>
    <property type="match status" value="1"/>
</dbReference>
<evidence type="ECO:0000313" key="6">
    <source>
        <dbReference type="EMBL" id="GJT11529.1"/>
    </source>
</evidence>
<dbReference type="Proteomes" id="UP001151760">
    <property type="component" value="Unassembled WGS sequence"/>
</dbReference>
<keyword evidence="1 4" id="KW-0479">Metal-binding</keyword>
<feature type="domain" description="C3H1-type" evidence="5">
    <location>
        <begin position="248"/>
        <end position="275"/>
    </location>
</feature>
<dbReference type="SMART" id="SM00356">
    <property type="entry name" value="ZnF_C3H1"/>
    <property type="match status" value="1"/>
</dbReference>
<dbReference type="InterPro" id="IPR000571">
    <property type="entry name" value="Znf_CCCH"/>
</dbReference>
<evidence type="ECO:0000259" key="5">
    <source>
        <dbReference type="PROSITE" id="PS50103"/>
    </source>
</evidence>
<proteinExistence type="predicted"/>
<evidence type="ECO:0000256" key="4">
    <source>
        <dbReference type="PROSITE-ProRule" id="PRU00723"/>
    </source>
</evidence>
<evidence type="ECO:0000313" key="7">
    <source>
        <dbReference type="Proteomes" id="UP001151760"/>
    </source>
</evidence>
<feature type="zinc finger region" description="C3H1-type" evidence="4">
    <location>
        <begin position="248"/>
        <end position="275"/>
    </location>
</feature>
<dbReference type="Gene3D" id="4.10.1000.10">
    <property type="entry name" value="Zinc finger, CCCH-type"/>
    <property type="match status" value="1"/>
</dbReference>
<dbReference type="EMBL" id="BQNB010013074">
    <property type="protein sequence ID" value="GJT11529.1"/>
    <property type="molecule type" value="Genomic_DNA"/>
</dbReference>
<dbReference type="PROSITE" id="PS50103">
    <property type="entry name" value="ZF_C3H1"/>
    <property type="match status" value="1"/>
</dbReference>